<name>A0A383RIQ8_PAEAL</name>
<proteinExistence type="predicted"/>
<evidence type="ECO:0000313" key="2">
    <source>
        <dbReference type="Proteomes" id="UP000304148"/>
    </source>
</evidence>
<accession>A0A383RIQ8</accession>
<dbReference type="AlphaFoldDB" id="A0A383RIQ8"/>
<sequence>MSNFEKTIKNHLIFFLEKNPNALRFIEELSDVGDLLFFGGSIRDICFFPDTPPMPRDFDIAIRFEHKDNFESIIRKYDYHRNRFGGYKLKISNMEFDIWDLENTWAFKYANLPPSEENLAKTVYLNIDGIVYNFNKEKLYDEVFRSTIRESKLDITLEENPQIELNLLRALVFKEKYKLELSNRLKDVFNDYLRNDSNTLIENLYELQLSHYKSDYLSKERIQKELHCI</sequence>
<protein>
    <recommendedName>
        <fullName evidence="3">Nucleotidyltransferase</fullName>
    </recommendedName>
</protein>
<dbReference type="RefSeq" id="WP_138188698.1">
    <property type="nucleotide sequence ID" value="NZ_LS992241.1"/>
</dbReference>
<gene>
    <name evidence="1" type="ORF">PBLR_15334</name>
</gene>
<evidence type="ECO:0000313" key="1">
    <source>
        <dbReference type="EMBL" id="SYX86908.1"/>
    </source>
</evidence>
<evidence type="ECO:0008006" key="3">
    <source>
        <dbReference type="Google" id="ProtNLM"/>
    </source>
</evidence>
<organism evidence="1 2">
    <name type="scientific">Paenibacillus alvei</name>
    <name type="common">Bacillus alvei</name>
    <dbReference type="NCBI Taxonomy" id="44250"/>
    <lineage>
        <taxon>Bacteria</taxon>
        <taxon>Bacillati</taxon>
        <taxon>Bacillota</taxon>
        <taxon>Bacilli</taxon>
        <taxon>Bacillales</taxon>
        <taxon>Paenibacillaceae</taxon>
        <taxon>Paenibacillus</taxon>
    </lineage>
</organism>
<dbReference type="Proteomes" id="UP000304148">
    <property type="component" value="Chromosome"/>
</dbReference>
<dbReference type="EMBL" id="LS992241">
    <property type="protein sequence ID" value="SYX86908.1"/>
    <property type="molecule type" value="Genomic_DNA"/>
</dbReference>
<reference evidence="2" key="1">
    <citation type="submission" date="2018-08" db="EMBL/GenBank/DDBJ databases">
        <authorList>
            <person name="Chevrot R."/>
        </authorList>
    </citation>
    <scope>NUCLEOTIDE SEQUENCE [LARGE SCALE GENOMIC DNA]</scope>
</reference>